<dbReference type="Proteomes" id="UP000295023">
    <property type="component" value="Unassembled WGS sequence"/>
</dbReference>
<organism evidence="2 3">
    <name type="scientific">Roseicella aquatilis</name>
    <dbReference type="NCBI Taxonomy" id="2527868"/>
    <lineage>
        <taxon>Bacteria</taxon>
        <taxon>Pseudomonadati</taxon>
        <taxon>Pseudomonadota</taxon>
        <taxon>Alphaproteobacteria</taxon>
        <taxon>Acetobacterales</taxon>
        <taxon>Roseomonadaceae</taxon>
        <taxon>Roseicella</taxon>
    </lineage>
</organism>
<sequence length="367" mass="40384">MLLIADQFKEPKASSNAELLSIRKTVCFMAVVFVVLLEVLFSGARIADWDLSSAFLSMSEGRVPNLAPDRQFQLEGLLPNSVGAGYAVIGLRGGKLLITTWLTGILFFLSVCGYYMHLGRIGFSAVFLMILSTRITDTFSMWQGRNDAFFLAFVVVGVLSPSVALSAAAFSLACFCHPLIAILSFLGVLAAKLVMKQRINLLHAAFVVSSFAVTQLLIRSLYPGIRDRTAYLAQGFHDILFSGMHYSLVVIVSCLFIPLFGLYVSNPDGFAGSLRNRSATLFLAWLALVSVVSTLLVLDHTRVATMLTFGPLVLLYAGLVPSGLPRDRHVVNAMVGLFAARLLAPHVDMHGILMFEWREYLEFFRLR</sequence>
<feature type="transmembrane region" description="Helical" evidence="1">
    <location>
        <begin position="96"/>
        <end position="116"/>
    </location>
</feature>
<feature type="transmembrane region" description="Helical" evidence="1">
    <location>
        <begin position="278"/>
        <end position="298"/>
    </location>
</feature>
<evidence type="ECO:0000313" key="2">
    <source>
        <dbReference type="EMBL" id="TCZ66070.1"/>
    </source>
</evidence>
<name>A0A4R4DVD9_9PROT</name>
<feature type="transmembrane region" description="Helical" evidence="1">
    <location>
        <begin position="304"/>
        <end position="324"/>
    </location>
</feature>
<evidence type="ECO:0000256" key="1">
    <source>
        <dbReference type="SAM" id="Phobius"/>
    </source>
</evidence>
<feature type="transmembrane region" description="Helical" evidence="1">
    <location>
        <begin position="20"/>
        <end position="41"/>
    </location>
</feature>
<feature type="transmembrane region" description="Helical" evidence="1">
    <location>
        <begin position="202"/>
        <end position="225"/>
    </location>
</feature>
<feature type="transmembrane region" description="Helical" evidence="1">
    <location>
        <begin position="178"/>
        <end position="195"/>
    </location>
</feature>
<keyword evidence="1" id="KW-0812">Transmembrane</keyword>
<keyword evidence="1" id="KW-1133">Transmembrane helix</keyword>
<keyword evidence="1" id="KW-0472">Membrane</keyword>
<proteinExistence type="predicted"/>
<reference evidence="2 3" key="1">
    <citation type="submission" date="2019-03" db="EMBL/GenBank/DDBJ databases">
        <title>Paracraurococcus aquatilis NE82 genome sequence.</title>
        <authorList>
            <person name="Zhao Y."/>
            <person name="Du Z."/>
        </authorList>
    </citation>
    <scope>NUCLEOTIDE SEQUENCE [LARGE SCALE GENOMIC DNA]</scope>
    <source>
        <strain evidence="2 3">NE82</strain>
    </source>
</reference>
<dbReference type="EMBL" id="SKBM01000002">
    <property type="protein sequence ID" value="TCZ66070.1"/>
    <property type="molecule type" value="Genomic_DNA"/>
</dbReference>
<feature type="transmembrane region" description="Helical" evidence="1">
    <location>
        <begin position="245"/>
        <end position="266"/>
    </location>
</feature>
<protein>
    <submittedName>
        <fullName evidence="2">Uncharacterized protein</fullName>
    </submittedName>
</protein>
<gene>
    <name evidence="2" type="ORF">EXY23_03035</name>
</gene>
<keyword evidence="3" id="KW-1185">Reference proteome</keyword>
<feature type="transmembrane region" description="Helical" evidence="1">
    <location>
        <begin position="149"/>
        <end position="172"/>
    </location>
</feature>
<comment type="caution">
    <text evidence="2">The sequence shown here is derived from an EMBL/GenBank/DDBJ whole genome shotgun (WGS) entry which is preliminary data.</text>
</comment>
<dbReference type="RefSeq" id="WP_132284400.1">
    <property type="nucleotide sequence ID" value="NZ_SKBM01000002.1"/>
</dbReference>
<dbReference type="AlphaFoldDB" id="A0A4R4DVD9"/>
<evidence type="ECO:0000313" key="3">
    <source>
        <dbReference type="Proteomes" id="UP000295023"/>
    </source>
</evidence>
<accession>A0A4R4DVD9</accession>